<feature type="binding site" evidence="7">
    <location>
        <position position="42"/>
    </location>
    <ligand>
        <name>substrate</name>
    </ligand>
</feature>
<feature type="binding site" evidence="7">
    <location>
        <position position="16"/>
    </location>
    <ligand>
        <name>substrate</name>
    </ligand>
</feature>
<comment type="subunit">
    <text evidence="7">Homohexamer.</text>
</comment>
<comment type="similarity">
    <text evidence="7">Belongs to the PPase family.</text>
</comment>
<keyword evidence="4 7" id="KW-0378">Hydrolase</keyword>
<dbReference type="FunFam" id="3.90.80.10:FF:000003">
    <property type="entry name" value="Inorganic pyrophosphatase"/>
    <property type="match status" value="1"/>
</dbReference>
<feature type="binding site" evidence="7">
    <location>
        <position position="52"/>
    </location>
    <ligand>
        <name>Mg(2+)</name>
        <dbReference type="ChEBI" id="CHEBI:18420"/>
        <label>1</label>
    </ligand>
</feature>
<protein>
    <recommendedName>
        <fullName evidence="7">Inorganic pyrophosphatase</fullName>
        <ecNumber evidence="7">3.6.1.1</ecNumber>
    </recommendedName>
    <alternativeName>
        <fullName evidence="7">Pyrophosphate phospho-hydrolase</fullName>
        <shortName evidence="7">PPase</shortName>
    </alternativeName>
</protein>
<comment type="subcellular location">
    <subcellularLocation>
        <location evidence="7">Cytoplasm</location>
    </subcellularLocation>
</comment>
<evidence type="ECO:0000256" key="3">
    <source>
        <dbReference type="ARBA" id="ARBA00022723"/>
    </source>
</evidence>
<dbReference type="GO" id="GO:0006796">
    <property type="term" value="P:phosphate-containing compound metabolic process"/>
    <property type="evidence" value="ECO:0007669"/>
    <property type="project" value="InterPro"/>
</dbReference>
<evidence type="ECO:0000256" key="2">
    <source>
        <dbReference type="ARBA" id="ARBA00022490"/>
    </source>
</evidence>
<reference evidence="8 9" key="1">
    <citation type="journal article" date="2016" name="Nat. Commun.">
        <title>Thousands of microbial genomes shed light on interconnected biogeochemical processes in an aquifer system.</title>
        <authorList>
            <person name="Anantharaman K."/>
            <person name="Brown C.T."/>
            <person name="Hug L.A."/>
            <person name="Sharon I."/>
            <person name="Castelle C.J."/>
            <person name="Probst A.J."/>
            <person name="Thomas B.C."/>
            <person name="Singh A."/>
            <person name="Wilkins M.J."/>
            <person name="Karaoz U."/>
            <person name="Brodie E.L."/>
            <person name="Williams K.H."/>
            <person name="Hubbard S.S."/>
            <person name="Banfield J.F."/>
        </authorList>
    </citation>
    <scope>NUCLEOTIDE SEQUENCE [LARGE SCALE GENOMIC DNA]</scope>
</reference>
<dbReference type="Proteomes" id="UP000178744">
    <property type="component" value="Unassembled WGS sequence"/>
</dbReference>
<dbReference type="HAMAP" id="MF_00209">
    <property type="entry name" value="Inorganic_PPase"/>
    <property type="match status" value="1"/>
</dbReference>
<feature type="binding site" evidence="7">
    <location>
        <position position="57"/>
    </location>
    <ligand>
        <name>Mg(2+)</name>
        <dbReference type="ChEBI" id="CHEBI:18420"/>
        <label>1</label>
    </ligand>
</feature>
<accession>A0A1G1Z6X6</accession>
<keyword evidence="3 7" id="KW-0479">Metal-binding</keyword>
<feature type="binding site" evidence="7">
    <location>
        <position position="57"/>
    </location>
    <ligand>
        <name>Mg(2+)</name>
        <dbReference type="ChEBI" id="CHEBI:18420"/>
        <label>2</label>
    </ligand>
</feature>
<keyword evidence="2 7" id="KW-0963">Cytoplasm</keyword>
<dbReference type="GO" id="GO:0005737">
    <property type="term" value="C:cytoplasm"/>
    <property type="evidence" value="ECO:0007669"/>
    <property type="project" value="UniProtKB-SubCell"/>
</dbReference>
<feature type="binding site" evidence="7">
    <location>
        <position position="89"/>
    </location>
    <ligand>
        <name>Mg(2+)</name>
        <dbReference type="ChEBI" id="CHEBI:18420"/>
        <label>1</label>
    </ligand>
</feature>
<dbReference type="STRING" id="1797690.A3B23_01715"/>
<sequence length="157" mass="17801">MKLDVIIEITKGSRNKYEIDKESGRIKLDRVLKSSVGYPADYGYVEGTLCDDGDALDVMIINRFSTFPGCVVPCRPIAVFKMVDTGDNDEKIIAVPEGDSYYESWEDLQDIPEALTREIEEFFKTYKNLEKNKKVEPKGWGDAKEAEAVISKSYVKK</sequence>
<evidence type="ECO:0000256" key="6">
    <source>
        <dbReference type="ARBA" id="ARBA00047820"/>
    </source>
</evidence>
<comment type="cofactor">
    <cofactor evidence="1 7">
        <name>Mg(2+)</name>
        <dbReference type="ChEBI" id="CHEBI:18420"/>
    </cofactor>
</comment>
<dbReference type="PANTHER" id="PTHR10286">
    <property type="entry name" value="INORGANIC PYROPHOSPHATASE"/>
    <property type="match status" value="1"/>
</dbReference>
<dbReference type="SUPFAM" id="SSF50324">
    <property type="entry name" value="Inorganic pyrophosphatase"/>
    <property type="match status" value="1"/>
</dbReference>
<dbReference type="GO" id="GO:0004427">
    <property type="term" value="F:inorganic diphosphate phosphatase activity"/>
    <property type="evidence" value="ECO:0007669"/>
    <property type="project" value="UniProtKB-UniRule"/>
</dbReference>
<proteinExistence type="inferred from homology"/>
<comment type="caution">
    <text evidence="8">The sequence shown here is derived from an EMBL/GenBank/DDBJ whole genome shotgun (WGS) entry which is preliminary data.</text>
</comment>
<dbReference type="Pfam" id="PF00719">
    <property type="entry name" value="Pyrophosphatase"/>
    <property type="match status" value="1"/>
</dbReference>
<evidence type="ECO:0000313" key="9">
    <source>
        <dbReference type="Proteomes" id="UP000178744"/>
    </source>
</evidence>
<name>A0A1G1Z6X6_9BACT</name>
<organism evidence="8 9">
    <name type="scientific">Candidatus Colwellbacteria bacterium RIFCSPLOWO2_01_FULL_48_10</name>
    <dbReference type="NCBI Taxonomy" id="1797690"/>
    <lineage>
        <taxon>Bacteria</taxon>
        <taxon>Candidatus Colwelliibacteriota</taxon>
    </lineage>
</organism>
<feature type="binding site" evidence="7">
    <location>
        <position position="30"/>
    </location>
    <ligand>
        <name>substrate</name>
    </ligand>
</feature>
<gene>
    <name evidence="7" type="primary">ppa</name>
    <name evidence="8" type="ORF">A3B23_01715</name>
</gene>
<evidence type="ECO:0000256" key="4">
    <source>
        <dbReference type="ARBA" id="ARBA00022801"/>
    </source>
</evidence>
<evidence type="ECO:0000313" key="8">
    <source>
        <dbReference type="EMBL" id="OGY60382.1"/>
    </source>
</evidence>
<keyword evidence="5 7" id="KW-0460">Magnesium</keyword>
<dbReference type="GO" id="GO:0000287">
    <property type="term" value="F:magnesium ion binding"/>
    <property type="evidence" value="ECO:0007669"/>
    <property type="project" value="UniProtKB-UniRule"/>
</dbReference>
<dbReference type="AlphaFoldDB" id="A0A1G1Z6X6"/>
<comment type="catalytic activity">
    <reaction evidence="6 7">
        <text>diphosphate + H2O = 2 phosphate + H(+)</text>
        <dbReference type="Rhea" id="RHEA:24576"/>
        <dbReference type="ChEBI" id="CHEBI:15377"/>
        <dbReference type="ChEBI" id="CHEBI:15378"/>
        <dbReference type="ChEBI" id="CHEBI:33019"/>
        <dbReference type="ChEBI" id="CHEBI:43474"/>
        <dbReference type="EC" id="3.6.1.1"/>
    </reaction>
</comment>
<evidence type="ECO:0000256" key="7">
    <source>
        <dbReference type="HAMAP-Rule" id="MF_00209"/>
    </source>
</evidence>
<dbReference type="EMBL" id="MHIY01000001">
    <property type="protein sequence ID" value="OGY60382.1"/>
    <property type="molecule type" value="Genomic_DNA"/>
</dbReference>
<dbReference type="EC" id="3.6.1.1" evidence="7"/>
<dbReference type="CDD" id="cd00412">
    <property type="entry name" value="pyrophosphatase"/>
    <property type="match status" value="1"/>
</dbReference>
<feature type="binding site" evidence="7">
    <location>
        <position position="126"/>
    </location>
    <ligand>
        <name>substrate</name>
    </ligand>
</feature>
<comment type="function">
    <text evidence="7">Catalyzes the hydrolysis of inorganic pyrophosphate (PPi) forming two phosphate ions.</text>
</comment>
<dbReference type="InterPro" id="IPR036649">
    <property type="entry name" value="Pyrophosphatase_sf"/>
</dbReference>
<dbReference type="InterPro" id="IPR008162">
    <property type="entry name" value="Pyrophosphatase"/>
</dbReference>
<evidence type="ECO:0000256" key="1">
    <source>
        <dbReference type="ARBA" id="ARBA00001946"/>
    </source>
</evidence>
<evidence type="ECO:0000256" key="5">
    <source>
        <dbReference type="ARBA" id="ARBA00022842"/>
    </source>
</evidence>
<dbReference type="Gene3D" id="3.90.80.10">
    <property type="entry name" value="Inorganic pyrophosphatase"/>
    <property type="match status" value="1"/>
</dbReference>